<gene>
    <name evidence="15" type="primary">LOC120263810</name>
</gene>
<dbReference type="PANTHER" id="PTHR10161">
    <property type="entry name" value="TARTRATE-RESISTANT ACID PHOSPHATASE TYPE 5"/>
    <property type="match status" value="1"/>
</dbReference>
<dbReference type="FunFam" id="3.60.21.10:FF:000027">
    <property type="entry name" value="Purple acid phosphatase"/>
    <property type="match status" value="1"/>
</dbReference>
<dbReference type="InterPro" id="IPR051558">
    <property type="entry name" value="Metallophosphoesterase_PAP"/>
</dbReference>
<keyword evidence="4" id="KW-0964">Secreted</keyword>
<feature type="binding site" evidence="11">
    <location>
        <position position="115"/>
    </location>
    <ligand>
        <name>Fe cation</name>
        <dbReference type="ChEBI" id="CHEBI:24875"/>
        <label>2</label>
    </ligand>
</feature>
<dbReference type="InterPro" id="IPR024927">
    <property type="entry name" value="Acid_PPase"/>
</dbReference>
<evidence type="ECO:0000256" key="4">
    <source>
        <dbReference type="ARBA" id="ARBA00022525"/>
    </source>
</evidence>
<comment type="catalytic activity">
    <reaction evidence="1 10">
        <text>a phosphate monoester + H2O = an alcohol + phosphate</text>
        <dbReference type="Rhea" id="RHEA:15017"/>
        <dbReference type="ChEBI" id="CHEBI:15377"/>
        <dbReference type="ChEBI" id="CHEBI:30879"/>
        <dbReference type="ChEBI" id="CHEBI:43474"/>
        <dbReference type="ChEBI" id="CHEBI:67140"/>
        <dbReference type="EC" id="3.1.3.2"/>
    </reaction>
</comment>
<dbReference type="Pfam" id="PF00149">
    <property type="entry name" value="Metallophos"/>
    <property type="match status" value="1"/>
</dbReference>
<evidence type="ECO:0000256" key="1">
    <source>
        <dbReference type="ARBA" id="ARBA00000032"/>
    </source>
</evidence>
<proteinExistence type="inferred from homology"/>
<evidence type="ECO:0000256" key="3">
    <source>
        <dbReference type="ARBA" id="ARBA00008723"/>
    </source>
</evidence>
<evidence type="ECO:0000313" key="14">
    <source>
        <dbReference type="Proteomes" id="UP001515500"/>
    </source>
</evidence>
<feature type="binding site" evidence="11">
    <location>
        <position position="80"/>
    </location>
    <ligand>
        <name>Fe cation</name>
        <dbReference type="ChEBI" id="CHEBI:24875"/>
        <label>1</label>
    </ligand>
</feature>
<evidence type="ECO:0000256" key="12">
    <source>
        <dbReference type="SAM" id="SignalP"/>
    </source>
</evidence>
<keyword evidence="7 10" id="KW-0378">Hydrolase</keyword>
<dbReference type="GeneID" id="120263810"/>
<comment type="similarity">
    <text evidence="3">Belongs to the metallophosphoesterase superfamily. Purple acid phosphatase family.</text>
</comment>
<evidence type="ECO:0000256" key="8">
    <source>
        <dbReference type="ARBA" id="ARBA00022833"/>
    </source>
</evidence>
<dbReference type="EC" id="3.1.3.2" evidence="10"/>
<organism evidence="14 15">
    <name type="scientific">Dioscorea cayennensis subsp. rotundata</name>
    <name type="common">White Guinea yam</name>
    <name type="synonym">Dioscorea rotundata</name>
    <dbReference type="NCBI Taxonomy" id="55577"/>
    <lineage>
        <taxon>Eukaryota</taxon>
        <taxon>Viridiplantae</taxon>
        <taxon>Streptophyta</taxon>
        <taxon>Embryophyta</taxon>
        <taxon>Tracheophyta</taxon>
        <taxon>Spermatophyta</taxon>
        <taxon>Magnoliopsida</taxon>
        <taxon>Liliopsida</taxon>
        <taxon>Dioscoreales</taxon>
        <taxon>Dioscoreaceae</taxon>
        <taxon>Dioscorea</taxon>
    </lineage>
</organism>
<dbReference type="AlphaFoldDB" id="A0AB40BJY9"/>
<dbReference type="GO" id="GO:0005576">
    <property type="term" value="C:extracellular region"/>
    <property type="evidence" value="ECO:0007669"/>
    <property type="project" value="UniProtKB-SubCell"/>
</dbReference>
<dbReference type="GO" id="GO:0003993">
    <property type="term" value="F:acid phosphatase activity"/>
    <property type="evidence" value="ECO:0007669"/>
    <property type="project" value="UniProtKB-UniRule"/>
</dbReference>
<name>A0AB40BJY9_DIOCR</name>
<dbReference type="RefSeq" id="XP_039127725.1">
    <property type="nucleotide sequence ID" value="XM_039271791.1"/>
</dbReference>
<dbReference type="InterPro" id="IPR004843">
    <property type="entry name" value="Calcineurin-like_PHP"/>
</dbReference>
<evidence type="ECO:0000259" key="13">
    <source>
        <dbReference type="Pfam" id="PF00149"/>
    </source>
</evidence>
<dbReference type="SUPFAM" id="SSF56300">
    <property type="entry name" value="Metallo-dependent phosphatases"/>
    <property type="match status" value="1"/>
</dbReference>
<feature type="binding site" evidence="11">
    <location>
        <position position="77"/>
    </location>
    <ligand>
        <name>Fe cation</name>
        <dbReference type="ChEBI" id="CHEBI:24875"/>
        <label>2</label>
    </ligand>
</feature>
<dbReference type="InterPro" id="IPR029052">
    <property type="entry name" value="Metallo-depent_PP-like"/>
</dbReference>
<keyword evidence="6 12" id="KW-0732">Signal</keyword>
<keyword evidence="14" id="KW-1185">Reference proteome</keyword>
<feature type="binding site" evidence="11">
    <location>
        <position position="209"/>
    </location>
    <ligand>
        <name>Fe cation</name>
        <dbReference type="ChEBI" id="CHEBI:24875"/>
        <label>2</label>
    </ligand>
</feature>
<evidence type="ECO:0000256" key="2">
    <source>
        <dbReference type="ARBA" id="ARBA00004613"/>
    </source>
</evidence>
<evidence type="ECO:0000256" key="11">
    <source>
        <dbReference type="PIRSR" id="PIRSR000898-1"/>
    </source>
</evidence>
<feature type="binding site" evidence="11">
    <location>
        <position position="44"/>
    </location>
    <ligand>
        <name>Fe cation</name>
        <dbReference type="ChEBI" id="CHEBI:24875"/>
        <label>1</label>
    </ligand>
</feature>
<feature type="binding site" evidence="11">
    <location>
        <position position="77"/>
    </location>
    <ligand>
        <name>Fe cation</name>
        <dbReference type="ChEBI" id="CHEBI:24875"/>
        <label>1</label>
    </ligand>
</feature>
<evidence type="ECO:0000256" key="7">
    <source>
        <dbReference type="ARBA" id="ARBA00022801"/>
    </source>
</evidence>
<dbReference type="Gene3D" id="3.60.21.10">
    <property type="match status" value="1"/>
</dbReference>
<evidence type="ECO:0000256" key="10">
    <source>
        <dbReference type="PIRNR" id="PIRNR000898"/>
    </source>
</evidence>
<evidence type="ECO:0000256" key="9">
    <source>
        <dbReference type="ARBA" id="ARBA00023180"/>
    </source>
</evidence>
<feature type="binding site" evidence="11">
    <location>
        <position position="248"/>
    </location>
    <ligand>
        <name>Fe cation</name>
        <dbReference type="ChEBI" id="CHEBI:24875"/>
        <label>1</label>
    </ligand>
</feature>
<dbReference type="PIRSF" id="PIRSF000898">
    <property type="entry name" value="Acid_Ptase_5"/>
    <property type="match status" value="1"/>
</dbReference>
<evidence type="ECO:0000256" key="6">
    <source>
        <dbReference type="ARBA" id="ARBA00022729"/>
    </source>
</evidence>
<dbReference type="PANTHER" id="PTHR10161:SF14">
    <property type="entry name" value="TARTRATE-RESISTANT ACID PHOSPHATASE TYPE 5"/>
    <property type="match status" value="1"/>
</dbReference>
<reference evidence="15" key="1">
    <citation type="submission" date="2025-08" db="UniProtKB">
        <authorList>
            <consortium name="RefSeq"/>
        </authorList>
    </citation>
    <scope>IDENTIFICATION</scope>
</reference>
<dbReference type="GO" id="GO:0046872">
    <property type="term" value="F:metal ion binding"/>
    <property type="evidence" value="ECO:0007669"/>
    <property type="project" value="UniProtKB-KW"/>
</dbReference>
<feature type="chain" id="PRO_5044325368" description="Purple acid phosphatase" evidence="12">
    <location>
        <begin position="23"/>
        <end position="329"/>
    </location>
</feature>
<keyword evidence="8" id="KW-0862">Zinc</keyword>
<dbReference type="CDD" id="cd07378">
    <property type="entry name" value="MPP_ACP5"/>
    <property type="match status" value="1"/>
</dbReference>
<evidence type="ECO:0000256" key="5">
    <source>
        <dbReference type="ARBA" id="ARBA00022723"/>
    </source>
</evidence>
<keyword evidence="10 11" id="KW-0408">Iron</keyword>
<comment type="subcellular location">
    <subcellularLocation>
        <location evidence="2">Secreted</location>
    </subcellularLocation>
</comment>
<feature type="binding site" evidence="11">
    <location>
        <position position="246"/>
    </location>
    <ligand>
        <name>Fe cation</name>
        <dbReference type="ChEBI" id="CHEBI:24875"/>
        <label>2</label>
    </ligand>
</feature>
<dbReference type="Proteomes" id="UP001515500">
    <property type="component" value="Chromosome 6"/>
</dbReference>
<accession>A0AB40BJY9</accession>
<keyword evidence="5 11" id="KW-0479">Metal-binding</keyword>
<feature type="signal peptide" evidence="12">
    <location>
        <begin position="1"/>
        <end position="22"/>
    </location>
</feature>
<feature type="domain" description="Calcineurin-like phosphoesterase" evidence="13">
    <location>
        <begin position="39"/>
        <end position="249"/>
    </location>
</feature>
<sequence>MHRRLFIVTSTIVSFLVISSFAQLPQFEQPIKPDASLSLLAIGDWGRKGTFNQSLVAKQMGRIGEELGIDFVISVGDNFYDAGLIDVYDKSFEESFTNIYTAKSLQKQWYAVLGNHDYRGNAVAQLDPILRDIDKRWLCLRSFMVNTDIAQFFFIDTTPFVKKYWKHPKKNHYDWRGVAPRKKYISKVLKDLEIALSESTSIWKVVVGHHTIRSVSEHGDTDELVDMLLPMLEASNFGVDLYMNGHDHCLEHISSDDSPIQFLTTGGGSKAWRGIFNPNKVDTLRLFYDGQGFISLQLTKTDAKVVYYDVDGNVIHTWSRTKDCCHPYI</sequence>
<comment type="cofactor">
    <cofactor evidence="11">
        <name>Fe cation</name>
        <dbReference type="ChEBI" id="CHEBI:24875"/>
    </cofactor>
    <text evidence="11">Binds 2 iron ions per subunit.</text>
</comment>
<evidence type="ECO:0000313" key="15">
    <source>
        <dbReference type="RefSeq" id="XP_039127725.1"/>
    </source>
</evidence>
<protein>
    <recommendedName>
        <fullName evidence="10">Purple acid phosphatase</fullName>
        <ecNumber evidence="10">3.1.3.2</ecNumber>
    </recommendedName>
</protein>
<keyword evidence="9" id="KW-0325">Glycoprotein</keyword>